<dbReference type="RefSeq" id="WP_058503573.1">
    <property type="nucleotide sequence ID" value="NZ_LNYO01000005.1"/>
</dbReference>
<dbReference type="InterPro" id="IPR021055">
    <property type="entry name" value="T4BSS_IcmL/DotI"/>
</dbReference>
<organism evidence="2 3">
    <name type="scientific">Legionella nautarum</name>
    <dbReference type="NCBI Taxonomy" id="45070"/>
    <lineage>
        <taxon>Bacteria</taxon>
        <taxon>Pseudomonadati</taxon>
        <taxon>Pseudomonadota</taxon>
        <taxon>Gammaproteobacteria</taxon>
        <taxon>Legionellales</taxon>
        <taxon>Legionellaceae</taxon>
        <taxon>Legionella</taxon>
    </lineage>
</organism>
<evidence type="ECO:0000313" key="3">
    <source>
        <dbReference type="Proteomes" id="UP000054725"/>
    </source>
</evidence>
<dbReference type="EMBL" id="LNYO01000005">
    <property type="protein sequence ID" value="KTD38682.1"/>
    <property type="molecule type" value="Genomic_DNA"/>
</dbReference>
<gene>
    <name evidence="2" type="ORF">Lnau_0492</name>
</gene>
<name>A0A0W0X2B9_9GAMM</name>
<dbReference type="AlphaFoldDB" id="A0A0W0X2B9"/>
<dbReference type="Pfam" id="PF11393">
    <property type="entry name" value="T4BSS_DotI_IcmL"/>
    <property type="match status" value="1"/>
</dbReference>
<proteinExistence type="predicted"/>
<dbReference type="Proteomes" id="UP000054725">
    <property type="component" value="Unassembled WGS sequence"/>
</dbReference>
<feature type="region of interest" description="Disordered" evidence="1">
    <location>
        <begin position="1"/>
        <end position="54"/>
    </location>
</feature>
<feature type="non-terminal residue" evidence="2">
    <location>
        <position position="1"/>
    </location>
</feature>
<reference evidence="2 3" key="1">
    <citation type="submission" date="2015-11" db="EMBL/GenBank/DDBJ databases">
        <title>Genomic analysis of 38 Legionella species identifies large and diverse effector repertoires.</title>
        <authorList>
            <person name="Burstein D."/>
            <person name="Amaro F."/>
            <person name="Zusman T."/>
            <person name="Lifshitz Z."/>
            <person name="Cohen O."/>
            <person name="Gilbert J.A."/>
            <person name="Pupko T."/>
            <person name="Shuman H.A."/>
            <person name="Segal G."/>
        </authorList>
    </citation>
    <scope>NUCLEOTIDE SEQUENCE [LARGE SCALE GENOMIC DNA]</scope>
    <source>
        <strain evidence="2 3">ATCC 49506</strain>
    </source>
</reference>
<feature type="region of interest" description="Disordered" evidence="1">
    <location>
        <begin position="203"/>
        <end position="225"/>
    </location>
</feature>
<keyword evidence="3" id="KW-1185">Reference proteome</keyword>
<evidence type="ECO:0000256" key="1">
    <source>
        <dbReference type="SAM" id="MobiDB-lite"/>
    </source>
</evidence>
<evidence type="ECO:0000313" key="2">
    <source>
        <dbReference type="EMBL" id="KTD38682.1"/>
    </source>
</evidence>
<dbReference type="CDD" id="cd16385">
    <property type="entry name" value="IcmL"/>
    <property type="match status" value="1"/>
</dbReference>
<sequence length="225" mass="23613">ATTPASSTATPAAGATTPASSTATPAAGATTPASSTATPAAGATTPAVGGASTSTVAVPQPLNCNYRIPAETTHIEQTIVMKWAEKAAEQSFDFDHNTIDNQLASLKSCYTEQGWQGFNDALQKSGNLNAIKSQQLMVSSMVNGESKVIEIKDNQWKVIIPMQVVYQNDKEKLTQPLTVNLVVGRKISGDLGIMQMIAIPRQTATSPTTGAQPTQENTTTPQTHQ</sequence>
<comment type="caution">
    <text evidence="2">The sequence shown here is derived from an EMBL/GenBank/DDBJ whole genome shotgun (WGS) entry which is preliminary data.</text>
</comment>
<dbReference type="PATRIC" id="fig|45070.6.peg.516"/>
<protein>
    <submittedName>
        <fullName evidence="2">IcmL-like protein</fullName>
    </submittedName>
</protein>
<feature type="compositionally biased region" description="Low complexity" evidence="1">
    <location>
        <begin position="212"/>
        <end position="225"/>
    </location>
</feature>
<accession>A0A0W0X2B9</accession>